<comment type="caution">
    <text evidence="1">The sequence shown here is derived from an EMBL/GenBank/DDBJ whole genome shotgun (WGS) entry which is preliminary data.</text>
</comment>
<keyword evidence="2" id="KW-1185">Reference proteome</keyword>
<dbReference type="OrthoDB" id="2444994at2759"/>
<reference evidence="1" key="1">
    <citation type="submission" date="2021-06" db="EMBL/GenBank/DDBJ databases">
        <authorList>
            <person name="Kallberg Y."/>
            <person name="Tangrot J."/>
            <person name="Rosling A."/>
        </authorList>
    </citation>
    <scope>NUCLEOTIDE SEQUENCE</scope>
    <source>
        <strain evidence="1">UK204</strain>
    </source>
</reference>
<name>A0A9N8YUK9_9GLOM</name>
<sequence length="380" mass="44558">MLQNRSFVHQFKDHYCKLWKRLDPQGTRQEVDKIAEFIEGLRPEFIVSVQSLLFRTVDEAINKALALETAYSIGIELSAYSMIPNYLQGMSGGFVPARTTLFMSKLEEQNKPNNNSNSNNRSNNRDIRTTINVIKLNTSQETTIFRRKPANKLLYQSFKLVDAPLEEEIREFKKKDYKNEYIIVDKLSDDDELVEYWHIFQGYNTSCLIDPKVFTPIDFVEEKHDELELEEINENPQHYLNVSFDNNMTTINSQQYPTEFLEFSKLELLRTNKHWKGPRRCLYKTLSKGEDYSYCKVLHWDLQEYQIAVSINKAQIEVSDKLIEISKGKEILIGNLTKDQQQQLQQLLEENKDLFANEKSELTQTNIFQHAIITEDKKNG</sequence>
<proteinExistence type="predicted"/>
<accession>A0A9N8YUK9</accession>
<dbReference type="AlphaFoldDB" id="A0A9N8YUK9"/>
<organism evidence="1 2">
    <name type="scientific">Funneliformis caledonium</name>
    <dbReference type="NCBI Taxonomy" id="1117310"/>
    <lineage>
        <taxon>Eukaryota</taxon>
        <taxon>Fungi</taxon>
        <taxon>Fungi incertae sedis</taxon>
        <taxon>Mucoromycota</taxon>
        <taxon>Glomeromycotina</taxon>
        <taxon>Glomeromycetes</taxon>
        <taxon>Glomerales</taxon>
        <taxon>Glomeraceae</taxon>
        <taxon>Funneliformis</taxon>
    </lineage>
</organism>
<evidence type="ECO:0000313" key="2">
    <source>
        <dbReference type="Proteomes" id="UP000789570"/>
    </source>
</evidence>
<gene>
    <name evidence="1" type="ORF">FCALED_LOCUS1019</name>
</gene>
<dbReference type="Proteomes" id="UP000789570">
    <property type="component" value="Unassembled WGS sequence"/>
</dbReference>
<protein>
    <submittedName>
        <fullName evidence="1">3290_t:CDS:1</fullName>
    </submittedName>
</protein>
<dbReference type="EMBL" id="CAJVPQ010000119">
    <property type="protein sequence ID" value="CAG8447742.1"/>
    <property type="molecule type" value="Genomic_DNA"/>
</dbReference>
<evidence type="ECO:0000313" key="1">
    <source>
        <dbReference type="EMBL" id="CAG8447742.1"/>
    </source>
</evidence>